<evidence type="ECO:0000256" key="7">
    <source>
        <dbReference type="RuleBase" id="RU000382"/>
    </source>
</evidence>
<dbReference type="EMBL" id="FRAT01000010">
    <property type="protein sequence ID" value="SHL45162.1"/>
    <property type="molecule type" value="Genomic_DNA"/>
</dbReference>
<dbReference type="PANTHER" id="PTHR11999">
    <property type="entry name" value="GROUP II PYRIDOXAL-5-PHOSPHATE DECARBOXYLASE"/>
    <property type="match status" value="1"/>
</dbReference>
<feature type="modified residue" description="N6-(pyridoxal phosphate)lysine" evidence="6">
    <location>
        <position position="294"/>
    </location>
</feature>
<organism evidence="9 10">
    <name type="scientific">Flagellimonas taeanensis</name>
    <dbReference type="NCBI Taxonomy" id="1005926"/>
    <lineage>
        <taxon>Bacteria</taxon>
        <taxon>Pseudomonadati</taxon>
        <taxon>Bacteroidota</taxon>
        <taxon>Flavobacteriia</taxon>
        <taxon>Flavobacteriales</taxon>
        <taxon>Flavobacteriaceae</taxon>
        <taxon>Flagellimonas</taxon>
    </lineage>
</organism>
<dbReference type="InterPro" id="IPR010977">
    <property type="entry name" value="Aromatic_deC"/>
</dbReference>
<protein>
    <submittedName>
        <fullName evidence="9">Glutamate or tyrosine decarboxylase</fullName>
    </submittedName>
</protein>
<comment type="caution">
    <text evidence="9">The sequence shown here is derived from an EMBL/GenBank/DDBJ whole genome shotgun (WGS) entry which is preliminary data.</text>
</comment>
<name>A0A1M7AQW9_9FLAO</name>
<evidence type="ECO:0000313" key="11">
    <source>
        <dbReference type="Proteomes" id="UP000198940"/>
    </source>
</evidence>
<dbReference type="SUPFAM" id="SSF53383">
    <property type="entry name" value="PLP-dependent transferases"/>
    <property type="match status" value="1"/>
</dbReference>
<proteinExistence type="inferred from homology"/>
<evidence type="ECO:0000313" key="9">
    <source>
        <dbReference type="EMBL" id="SHL45162.1"/>
    </source>
</evidence>
<dbReference type="InterPro" id="IPR015424">
    <property type="entry name" value="PyrdxlP-dep_Trfase"/>
</dbReference>
<dbReference type="AlphaFoldDB" id="A0A1M7AQW9"/>
<dbReference type="EMBL" id="FOKU01000009">
    <property type="protein sequence ID" value="SFC35336.1"/>
    <property type="molecule type" value="Genomic_DNA"/>
</dbReference>
<dbReference type="STRING" id="1055723.SAMN05216293_3508"/>
<accession>A0A1M7AQW9</accession>
<reference evidence="9 10" key="1">
    <citation type="submission" date="2016-11" db="EMBL/GenBank/DDBJ databases">
        <authorList>
            <person name="Varghese N."/>
            <person name="Submissions S."/>
        </authorList>
    </citation>
    <scope>NUCLEOTIDE SEQUENCE [LARGE SCALE GENOMIC DNA]</scope>
    <source>
        <strain evidence="9 10">CGMCC 1.12174</strain>
        <strain evidence="8 11">DSM 26351</strain>
    </source>
</reference>
<dbReference type="InterPro" id="IPR015421">
    <property type="entry name" value="PyrdxlP-dep_Trfase_major"/>
</dbReference>
<dbReference type="Pfam" id="PF00282">
    <property type="entry name" value="Pyridoxal_deC"/>
    <property type="match status" value="1"/>
</dbReference>
<dbReference type="PANTHER" id="PTHR11999:SF70">
    <property type="entry name" value="MIP05841P"/>
    <property type="match status" value="1"/>
</dbReference>
<gene>
    <name evidence="8" type="ORF">SAMN04487891_109135</name>
    <name evidence="9" type="ORF">SAMN05216293_3508</name>
</gene>
<dbReference type="RefSeq" id="WP_072882191.1">
    <property type="nucleotide sequence ID" value="NZ_FOKU01000009.1"/>
</dbReference>
<evidence type="ECO:0000256" key="1">
    <source>
        <dbReference type="ARBA" id="ARBA00001933"/>
    </source>
</evidence>
<dbReference type="Proteomes" id="UP000198940">
    <property type="component" value="Unassembled WGS sequence"/>
</dbReference>
<dbReference type="GO" id="GO:0019752">
    <property type="term" value="P:carboxylic acid metabolic process"/>
    <property type="evidence" value="ECO:0007669"/>
    <property type="project" value="InterPro"/>
</dbReference>
<dbReference type="InterPro" id="IPR002129">
    <property type="entry name" value="PyrdxlP-dep_de-COase"/>
</dbReference>
<keyword evidence="11" id="KW-1185">Reference proteome</keyword>
<keyword evidence="3" id="KW-0210">Decarboxylase</keyword>
<keyword evidence="5 7" id="KW-0456">Lyase</keyword>
<evidence type="ECO:0000313" key="8">
    <source>
        <dbReference type="EMBL" id="SFC35336.1"/>
    </source>
</evidence>
<dbReference type="Gene3D" id="3.40.640.10">
    <property type="entry name" value="Type I PLP-dependent aspartate aminotransferase-like (Major domain)"/>
    <property type="match status" value="1"/>
</dbReference>
<dbReference type="InterPro" id="IPR021115">
    <property type="entry name" value="Pyridoxal-P_BS"/>
</dbReference>
<evidence type="ECO:0000256" key="4">
    <source>
        <dbReference type="ARBA" id="ARBA00022898"/>
    </source>
</evidence>
<dbReference type="InterPro" id="IPR015422">
    <property type="entry name" value="PyrdxlP-dep_Trfase_small"/>
</dbReference>
<comment type="cofactor">
    <cofactor evidence="1 6 7">
        <name>pyridoxal 5'-phosphate</name>
        <dbReference type="ChEBI" id="CHEBI:597326"/>
    </cofactor>
</comment>
<dbReference type="GO" id="GO:0006520">
    <property type="term" value="P:amino acid metabolic process"/>
    <property type="evidence" value="ECO:0007669"/>
    <property type="project" value="InterPro"/>
</dbReference>
<evidence type="ECO:0000256" key="6">
    <source>
        <dbReference type="PIRSR" id="PIRSR602129-50"/>
    </source>
</evidence>
<dbReference type="Gene3D" id="3.90.1150.10">
    <property type="entry name" value="Aspartate Aminotransferase, domain 1"/>
    <property type="match status" value="1"/>
</dbReference>
<keyword evidence="4 6" id="KW-0663">Pyridoxal phosphate</keyword>
<evidence type="ECO:0000256" key="3">
    <source>
        <dbReference type="ARBA" id="ARBA00022793"/>
    </source>
</evidence>
<dbReference type="OrthoDB" id="9803665at2"/>
<evidence type="ECO:0000256" key="2">
    <source>
        <dbReference type="ARBA" id="ARBA00009533"/>
    </source>
</evidence>
<evidence type="ECO:0000313" key="10">
    <source>
        <dbReference type="Proteomes" id="UP000184031"/>
    </source>
</evidence>
<dbReference type="Proteomes" id="UP000184031">
    <property type="component" value="Unassembled WGS sequence"/>
</dbReference>
<dbReference type="PROSITE" id="PS00392">
    <property type="entry name" value="DDC_GAD_HDC_YDC"/>
    <property type="match status" value="1"/>
</dbReference>
<evidence type="ECO:0000256" key="5">
    <source>
        <dbReference type="ARBA" id="ARBA00023239"/>
    </source>
</evidence>
<dbReference type="PRINTS" id="PR00800">
    <property type="entry name" value="YHDCRBOXLASE"/>
</dbReference>
<dbReference type="GO" id="GO:0030170">
    <property type="term" value="F:pyridoxal phosphate binding"/>
    <property type="evidence" value="ECO:0007669"/>
    <property type="project" value="InterPro"/>
</dbReference>
<dbReference type="GO" id="GO:0016831">
    <property type="term" value="F:carboxy-lyase activity"/>
    <property type="evidence" value="ECO:0007669"/>
    <property type="project" value="UniProtKB-KW"/>
</dbReference>
<sequence>MDTLLKKDLEQIDEILEGAKATSLSYLDHLNEAVPNIGVSNMSKQTWNIKAGIGAKKALDLFKSHYAPYISATAGPNFYGYVTGGSTPAALLGDWLTSAYDQVSSVTPITAKHESDTIALYRELFGLPTDFFGSFVTGGTTSNMVNLAGARQWVYQQLGWDGSKNGLDTSSGTLKVFAATPHSSTYKSLSILGIGRDNLELVQRLPNREAIDVSDLEKRLSVNPEKPSIVVASAGTVNTGDFDDFLALGKLKEKYNFWLHIDGAFGGFASVADDYKYLVSGWESADSIAIDAHKWLNVPYDAAFQFTKHPGLQRQVFQNGNVPYLEGDGATQDFMNYVPENSRRWRSLPAWFTLLAYGKEGYAEIVGRNCHLASELGHRIKDHEQLDLLGEVRLNIVCFAAKIDSGIDTKVLLEHINATNKVFLTPTVYKDRFAIRVAVSNWRTGQKEIDNLYQIIASVTQSLSK</sequence>
<comment type="similarity">
    <text evidence="2 7">Belongs to the group II decarboxylase family.</text>
</comment>